<name>A0A6I6FT22_9ACTN</name>
<proteinExistence type="predicted"/>
<evidence type="ECO:0000313" key="2">
    <source>
        <dbReference type="Proteomes" id="UP000422572"/>
    </source>
</evidence>
<sequence length="79" mass="8229">MVQLAAGVADLAFSGLSSAARTARGLLTRADVPELAAEARQQLRARGRLVMDRAAVVPPAHLEVLARRAAARRAGDGDV</sequence>
<evidence type="ECO:0000313" key="1">
    <source>
        <dbReference type="EMBL" id="QGV82929.1"/>
    </source>
</evidence>
<evidence type="ECO:0008006" key="3">
    <source>
        <dbReference type="Google" id="ProtNLM"/>
    </source>
</evidence>
<dbReference type="AlphaFoldDB" id="A0A6I6FT22"/>
<keyword evidence="2" id="KW-1185">Reference proteome</keyword>
<protein>
    <recommendedName>
        <fullName evidence="3">Polyprenyl synthetase</fullName>
    </recommendedName>
</protein>
<dbReference type="EMBL" id="CP034279">
    <property type="protein sequence ID" value="QGV82929.1"/>
    <property type="molecule type" value="Genomic_DNA"/>
</dbReference>
<dbReference type="Proteomes" id="UP000422572">
    <property type="component" value="Chromosome"/>
</dbReference>
<reference evidence="1 2" key="1">
    <citation type="submission" date="2018-12" db="EMBL/GenBank/DDBJ databases">
        <title>Complete genome sequence of Streptomyces ficellus NRRL8067, the producer of ficellomycin, feldamycin and nojirimycin.</title>
        <authorList>
            <person name="Zhang H."/>
            <person name="Yue R."/>
            <person name="Liu Y."/>
            <person name="Li M."/>
            <person name="Mu H."/>
            <person name="Zhang J."/>
        </authorList>
    </citation>
    <scope>NUCLEOTIDE SEQUENCE [LARGE SCALE GENOMIC DNA]</scope>
    <source>
        <strain evidence="1 2">NRRL 8067</strain>
    </source>
</reference>
<accession>A0A6I6FT22</accession>
<dbReference type="KEGG" id="sfic:EIZ62_30130"/>
<organism evidence="1 2">
    <name type="scientific">Streptomyces ficellus</name>
    <dbReference type="NCBI Taxonomy" id="1977088"/>
    <lineage>
        <taxon>Bacteria</taxon>
        <taxon>Bacillati</taxon>
        <taxon>Actinomycetota</taxon>
        <taxon>Actinomycetes</taxon>
        <taxon>Kitasatosporales</taxon>
        <taxon>Streptomycetaceae</taxon>
        <taxon>Streptomyces</taxon>
    </lineage>
</organism>
<gene>
    <name evidence="1" type="ORF">EIZ62_30130</name>
</gene>